<dbReference type="GO" id="GO:0004386">
    <property type="term" value="F:helicase activity"/>
    <property type="evidence" value="ECO:0007669"/>
    <property type="project" value="UniProtKB-KW"/>
</dbReference>
<keyword evidence="4" id="KW-1185">Reference proteome</keyword>
<organism evidence="3 4">
    <name type="scientific">Saccharothrix xinjiangensis</name>
    <dbReference type="NCBI Taxonomy" id="204798"/>
    <lineage>
        <taxon>Bacteria</taxon>
        <taxon>Bacillati</taxon>
        <taxon>Actinomycetota</taxon>
        <taxon>Actinomycetes</taxon>
        <taxon>Pseudonocardiales</taxon>
        <taxon>Pseudonocardiaceae</taxon>
        <taxon>Saccharothrix</taxon>
    </lineage>
</organism>
<comment type="caution">
    <text evidence="3">The sequence shown here is derived from an EMBL/GenBank/DDBJ whole genome shotgun (WGS) entry which is preliminary data.</text>
</comment>
<name>A0ABV9XR51_9PSEU</name>
<dbReference type="EMBL" id="JBHSJB010000003">
    <property type="protein sequence ID" value="MFC5052423.1"/>
    <property type="molecule type" value="Genomic_DNA"/>
</dbReference>
<proteinExistence type="predicted"/>
<keyword evidence="3" id="KW-0347">Helicase</keyword>
<feature type="domain" description="Helicase XPB/Ssl2 N-terminal" evidence="2">
    <location>
        <begin position="371"/>
        <end position="483"/>
    </location>
</feature>
<dbReference type="InterPro" id="IPR032830">
    <property type="entry name" value="XPB/Ssl2_N"/>
</dbReference>
<evidence type="ECO:0000313" key="3">
    <source>
        <dbReference type="EMBL" id="MFC5052423.1"/>
    </source>
</evidence>
<protein>
    <submittedName>
        <fullName evidence="3">Helicase-associated domain-containing protein</fullName>
    </submittedName>
</protein>
<reference evidence="4" key="1">
    <citation type="journal article" date="2019" name="Int. J. Syst. Evol. Microbiol.">
        <title>The Global Catalogue of Microorganisms (GCM) 10K type strain sequencing project: providing services to taxonomists for standard genome sequencing and annotation.</title>
        <authorList>
            <consortium name="The Broad Institute Genomics Platform"/>
            <consortium name="The Broad Institute Genome Sequencing Center for Infectious Disease"/>
            <person name="Wu L."/>
            <person name="Ma J."/>
        </authorList>
    </citation>
    <scope>NUCLEOTIDE SEQUENCE [LARGE SCALE GENOMIC DNA]</scope>
    <source>
        <strain evidence="4">KCTC 12848</strain>
    </source>
</reference>
<dbReference type="Proteomes" id="UP001595833">
    <property type="component" value="Unassembled WGS sequence"/>
</dbReference>
<keyword evidence="3" id="KW-0067">ATP-binding</keyword>
<sequence>MGRKAALVAWLRELDVQDLRDVLSTRGDAARARPRSLRALAEELTAASSLRIAVEGLDQASRDVLDAVVRLGERADVEVLAERLRCNGKAGRAELKRVLARLRAHALVWPEGRGVLSSPGLRPLLGEPARRITPAPRPPRRTGQHRGYADRAGIAPATSTVDGVTRLVDCCDADLVACRSGLGLRELRRVAGVLGADERRVRLWVELAVEVGLLAAQGGWLLPTTRSDAWRAAPTADRLAALVEAWPRLVWVPGRQRQAVVEPSSSDTGDRARRGVLARYAELGPDEAFEHRHEVVAELVWSRPAVHAPAATEAVLAEAESLGLVALGALTALGRAVVGAGAGAAAKEDGDSIAAVAGRFVPPTASTAELRPDLTAVVAGLPDRELRSVLGLVAEGGDGVWRFTGAGVRRALDLGHEPDALLARLGSVASHGVPAEVEHLVREAARRHGRITVVPVACCVRTADPELLSEIAAHRSLAPLALRPLGPNVLGSAKPAAETLALLRAVGYAPAASAADGAPVVARVPRQRATPAVGRRRGWRGDGWKGDGRELAGQDLDELAAALVDRERPRQRYVPPCAESRRMGAVRLLRDQSLVLGDSEVQLLAEALVTRTSVEVAVANGPRTAVRHVITPVDHAAGNLTATCGPRGEAREFLVSDIRSVKVVARA</sequence>
<feature type="region of interest" description="Disordered" evidence="1">
    <location>
        <begin position="126"/>
        <end position="148"/>
    </location>
</feature>
<evidence type="ECO:0000313" key="4">
    <source>
        <dbReference type="Proteomes" id="UP001595833"/>
    </source>
</evidence>
<accession>A0ABV9XR51</accession>
<keyword evidence="3" id="KW-0547">Nucleotide-binding</keyword>
<gene>
    <name evidence="3" type="ORF">ACFPFM_01505</name>
</gene>
<dbReference type="RefSeq" id="WP_344034920.1">
    <property type="nucleotide sequence ID" value="NZ_BAAAKE010000002.1"/>
</dbReference>
<evidence type="ECO:0000256" key="1">
    <source>
        <dbReference type="SAM" id="MobiDB-lite"/>
    </source>
</evidence>
<dbReference type="Pfam" id="PF13625">
    <property type="entry name" value="Helicase_C_3"/>
    <property type="match status" value="1"/>
</dbReference>
<keyword evidence="3" id="KW-0378">Hydrolase</keyword>
<evidence type="ECO:0000259" key="2">
    <source>
        <dbReference type="Pfam" id="PF13625"/>
    </source>
</evidence>